<evidence type="ECO:0000259" key="4">
    <source>
        <dbReference type="Pfam" id="PF24850"/>
    </source>
</evidence>
<feature type="domain" description="Bacillithiol biosynthesis BshC C-terminal coiled-coil" evidence="4">
    <location>
        <begin position="363"/>
        <end position="517"/>
    </location>
</feature>
<name>A0A1W2GAA4_REIFA</name>
<sequence length="519" mass="59953">MQVEKIDLRDTQSFSTFFLDYLDNKEELKKFHGLRPKMECFEEQISKKQFVDENRKVLCQVLEKQYSKINKSSVVSSNLASLKQSNAYTITTGHQLNIFTGPLYFIYKIATVVNACKALKKKYPAYNFVPVYWMASEDHDFDEISYFNLFGKKYEWKTDQKGAVGRFKTDGLKDMLESLPEKAELFERAYLENDNLANAVRYYVNELFSDEGVVVMDGDDAQLKALFAPVIKDELLTSTSNELVESTNSDLESAGYKPQIYAREINFFYLQDGSRERIIKDGKLYAIKNTSLQFSETEMLSELENHPERFSPNVVMRPLYQEVILPNLAYVGGPAEMIYWLQLPRVFEHYKTPFPILLPRNFALYINSGFIKKMRKFELTSIDMFREVEALKADYLAEHGENEMNLNGEVDDLKEVYDLLIEKAETVDASLKGFIAAEHAKAAKGLDNIAKRLKKSEEQKHETALNQITALKDKLFPGGGLQERHDNFLNFYLNNPNFVKEILESLDAFDLRMHVIKQA</sequence>
<comment type="similarity">
    <text evidence="2">Belongs to the BshC family.</text>
</comment>
<dbReference type="Proteomes" id="UP000192472">
    <property type="component" value="Unassembled WGS sequence"/>
</dbReference>
<dbReference type="EMBL" id="FWYF01000001">
    <property type="protein sequence ID" value="SMD33226.1"/>
    <property type="molecule type" value="Genomic_DNA"/>
</dbReference>
<dbReference type="STRING" id="692418.SAMN04488029_1573"/>
<evidence type="ECO:0000313" key="5">
    <source>
        <dbReference type="EMBL" id="SMD33226.1"/>
    </source>
</evidence>
<dbReference type="InterPro" id="IPR011199">
    <property type="entry name" value="Bacillithiol_biosynth_BshC"/>
</dbReference>
<dbReference type="EC" id="6.-.-.-" evidence="2"/>
<keyword evidence="2" id="KW-0175">Coiled coil</keyword>
<dbReference type="PIRSF" id="PIRSF012535">
    <property type="entry name" value="UCP012535"/>
    <property type="match status" value="1"/>
</dbReference>
<dbReference type="AlphaFoldDB" id="A0A1W2GAA4"/>
<organism evidence="5 6">
    <name type="scientific">Reichenbachiella faecimaris</name>
    <dbReference type="NCBI Taxonomy" id="692418"/>
    <lineage>
        <taxon>Bacteria</taxon>
        <taxon>Pseudomonadati</taxon>
        <taxon>Bacteroidota</taxon>
        <taxon>Cytophagia</taxon>
        <taxon>Cytophagales</taxon>
        <taxon>Reichenbachiellaceae</taxon>
        <taxon>Reichenbachiella</taxon>
    </lineage>
</organism>
<dbReference type="OrthoDB" id="9765151at2"/>
<dbReference type="InterPro" id="IPR055398">
    <property type="entry name" value="Rossmann-like_BshC"/>
</dbReference>
<protein>
    <recommendedName>
        <fullName evidence="2">Putative cysteine ligase BshC</fullName>
        <ecNumber evidence="2">6.-.-.-</ecNumber>
    </recommendedName>
</protein>
<evidence type="ECO:0000256" key="1">
    <source>
        <dbReference type="ARBA" id="ARBA00022598"/>
    </source>
</evidence>
<keyword evidence="1 2" id="KW-0436">Ligase</keyword>
<dbReference type="HAMAP" id="MF_01867">
    <property type="entry name" value="BshC"/>
    <property type="match status" value="1"/>
</dbReference>
<feature type="coiled-coil region" evidence="2">
    <location>
        <begin position="446"/>
        <end position="474"/>
    </location>
</feature>
<dbReference type="Pfam" id="PF10079">
    <property type="entry name" value="Rossmann-like_BshC"/>
    <property type="match status" value="1"/>
</dbReference>
<evidence type="ECO:0000256" key="2">
    <source>
        <dbReference type="HAMAP-Rule" id="MF_01867"/>
    </source>
</evidence>
<evidence type="ECO:0000259" key="3">
    <source>
        <dbReference type="Pfam" id="PF10079"/>
    </source>
</evidence>
<dbReference type="NCBIfam" id="TIGR03998">
    <property type="entry name" value="thiol_BshC"/>
    <property type="match status" value="1"/>
</dbReference>
<evidence type="ECO:0000313" key="6">
    <source>
        <dbReference type="Proteomes" id="UP000192472"/>
    </source>
</evidence>
<feature type="domain" description="Bacillithiol biosynthesis BshC N-terminal Rossmann-like" evidence="3">
    <location>
        <begin position="1"/>
        <end position="361"/>
    </location>
</feature>
<keyword evidence="6" id="KW-1185">Reference proteome</keyword>
<dbReference type="Pfam" id="PF24850">
    <property type="entry name" value="CC_BshC"/>
    <property type="match status" value="1"/>
</dbReference>
<accession>A0A1W2GAA4</accession>
<dbReference type="GO" id="GO:0016874">
    <property type="term" value="F:ligase activity"/>
    <property type="evidence" value="ECO:0007669"/>
    <property type="project" value="UniProtKB-UniRule"/>
</dbReference>
<proteinExistence type="inferred from homology"/>
<dbReference type="RefSeq" id="WP_084371882.1">
    <property type="nucleotide sequence ID" value="NZ_FWYF01000001.1"/>
</dbReference>
<reference evidence="5 6" key="1">
    <citation type="submission" date="2017-04" db="EMBL/GenBank/DDBJ databases">
        <authorList>
            <person name="Afonso C.L."/>
            <person name="Miller P.J."/>
            <person name="Scott M.A."/>
            <person name="Spackman E."/>
            <person name="Goraichik I."/>
            <person name="Dimitrov K.M."/>
            <person name="Suarez D.L."/>
            <person name="Swayne D.E."/>
        </authorList>
    </citation>
    <scope>NUCLEOTIDE SEQUENCE [LARGE SCALE GENOMIC DNA]</scope>
    <source>
        <strain evidence="5 6">DSM 26133</strain>
    </source>
</reference>
<dbReference type="InterPro" id="IPR055399">
    <property type="entry name" value="CC_BshC"/>
</dbReference>
<gene>
    <name evidence="2" type="primary">bshC</name>
    <name evidence="5" type="ORF">SAMN04488029_1573</name>
</gene>